<feature type="region of interest" description="Disordered" evidence="1">
    <location>
        <begin position="625"/>
        <end position="656"/>
    </location>
</feature>
<dbReference type="PANTHER" id="PTHR38926:SF5">
    <property type="entry name" value="F-BOX AND LEUCINE-RICH REPEAT PROTEIN 6"/>
    <property type="match status" value="1"/>
</dbReference>
<dbReference type="EMBL" id="MCGE01000031">
    <property type="protein sequence ID" value="ORZ08444.1"/>
    <property type="molecule type" value="Genomic_DNA"/>
</dbReference>
<dbReference type="OrthoDB" id="2283774at2759"/>
<name>A0A1X2I3L8_9FUNG</name>
<dbReference type="InterPro" id="IPR032675">
    <property type="entry name" value="LRR_dom_sf"/>
</dbReference>
<feature type="compositionally biased region" description="Low complexity" evidence="1">
    <location>
        <begin position="520"/>
        <end position="529"/>
    </location>
</feature>
<dbReference type="AlphaFoldDB" id="A0A1X2I3L8"/>
<accession>A0A1X2I3L8</accession>
<gene>
    <name evidence="2" type="ORF">BCR42DRAFT_425148</name>
</gene>
<evidence type="ECO:0008006" key="4">
    <source>
        <dbReference type="Google" id="ProtNLM"/>
    </source>
</evidence>
<dbReference type="PANTHER" id="PTHR38926">
    <property type="entry name" value="F-BOX DOMAIN CONTAINING PROTEIN, EXPRESSED"/>
    <property type="match status" value="1"/>
</dbReference>
<protein>
    <recommendedName>
        <fullName evidence="4">F-box domain-containing protein</fullName>
    </recommendedName>
</protein>
<feature type="region of interest" description="Disordered" evidence="1">
    <location>
        <begin position="514"/>
        <end position="537"/>
    </location>
</feature>
<comment type="caution">
    <text evidence="2">The sequence shown here is derived from an EMBL/GenBank/DDBJ whole genome shotgun (WGS) entry which is preliminary data.</text>
</comment>
<evidence type="ECO:0000256" key="1">
    <source>
        <dbReference type="SAM" id="MobiDB-lite"/>
    </source>
</evidence>
<feature type="compositionally biased region" description="Low complexity" evidence="1">
    <location>
        <begin position="625"/>
        <end position="635"/>
    </location>
</feature>
<proteinExistence type="predicted"/>
<dbReference type="SUPFAM" id="SSF52047">
    <property type="entry name" value="RNI-like"/>
    <property type="match status" value="1"/>
</dbReference>
<organism evidence="2 3">
    <name type="scientific">Absidia repens</name>
    <dbReference type="NCBI Taxonomy" id="90262"/>
    <lineage>
        <taxon>Eukaryota</taxon>
        <taxon>Fungi</taxon>
        <taxon>Fungi incertae sedis</taxon>
        <taxon>Mucoromycota</taxon>
        <taxon>Mucoromycotina</taxon>
        <taxon>Mucoromycetes</taxon>
        <taxon>Mucorales</taxon>
        <taxon>Cunninghamellaceae</taxon>
        <taxon>Absidia</taxon>
    </lineage>
</organism>
<sequence>MTFDLLPYEIFQLVALSLGQKKQELAECCLVCTDWLPLFMEQLYLNITICGPPSFQHFYTCLSTPTSTRYTRHRQLLIRTLSIQDGNISQDEMNHLPRLCPRLEQLTIDGRAHWDHAMPSLFNKTSGQQQNNGTEASKAIDNTTKTNATWWPYLKSACILATSITPTVMQNAPQLTRLALRCMFDGRLSQHLVSALKQTPLLNYLSIDECESSLQQLEAIHDACPSLIQLRLVHTIIDNTDYNPSITLPPTSASSSHQRVSRGNIIAPSSTLRQLILQEVTILDDDYNQLSDWFMYIAMKYPRLESLEWWQKSPLGLTDTPHIDTSVALYLTSQCPLLRSARLFNINVDSIFYHSLLERTQQLHHPLSLSNSQVKELGMNYSLDLGHCAQQLQSYLLWWNEKESPLDYIPRLPSSLVSLHLSGRMCYSSFDMNLIFDQCPHLEFLQLDFGTLDQVAPEHAYQWKKQHPLKRLIMEEVKFSALAFKSVAFRCRDLIELDLLDCILTDGEGNVNIYQGEGNTGSNSNGSTLDNDDDDDSDGRNHGRLVFPYQHFEKVKLCGFRFALNPSLRAKTVGIYEMDKILQQERWYYLSHHATFLSYVPVHSCRYKLPVHAIKQHCIVKSLPTPSPSSTSAPSNHDDINYSSSPLPPQQQQQQRLLVPPTELNALREMQRQYGKFGRDAPCAGYLTLVCQSINSLYLENRRI</sequence>
<dbReference type="Proteomes" id="UP000193560">
    <property type="component" value="Unassembled WGS sequence"/>
</dbReference>
<evidence type="ECO:0000313" key="3">
    <source>
        <dbReference type="Proteomes" id="UP000193560"/>
    </source>
</evidence>
<keyword evidence="3" id="KW-1185">Reference proteome</keyword>
<evidence type="ECO:0000313" key="2">
    <source>
        <dbReference type="EMBL" id="ORZ08444.1"/>
    </source>
</evidence>
<dbReference type="Gene3D" id="3.80.10.10">
    <property type="entry name" value="Ribonuclease Inhibitor"/>
    <property type="match status" value="2"/>
</dbReference>
<reference evidence="2 3" key="1">
    <citation type="submission" date="2016-07" db="EMBL/GenBank/DDBJ databases">
        <title>Pervasive Adenine N6-methylation of Active Genes in Fungi.</title>
        <authorList>
            <consortium name="DOE Joint Genome Institute"/>
            <person name="Mondo S.J."/>
            <person name="Dannebaum R.O."/>
            <person name="Kuo R.C."/>
            <person name="Labutti K."/>
            <person name="Haridas S."/>
            <person name="Kuo A."/>
            <person name="Salamov A."/>
            <person name="Ahrendt S.R."/>
            <person name="Lipzen A."/>
            <person name="Sullivan W."/>
            <person name="Andreopoulos W.B."/>
            <person name="Clum A."/>
            <person name="Lindquist E."/>
            <person name="Daum C."/>
            <person name="Ramamoorthy G.K."/>
            <person name="Gryganskyi A."/>
            <person name="Culley D."/>
            <person name="Magnuson J.K."/>
            <person name="James T.Y."/>
            <person name="O'Malley M.A."/>
            <person name="Stajich J.E."/>
            <person name="Spatafora J.W."/>
            <person name="Visel A."/>
            <person name="Grigoriev I.V."/>
        </authorList>
    </citation>
    <scope>NUCLEOTIDE SEQUENCE [LARGE SCALE GENOMIC DNA]</scope>
    <source>
        <strain evidence="2 3">NRRL 1336</strain>
    </source>
</reference>